<evidence type="ECO:0000313" key="9">
    <source>
        <dbReference type="EMBL" id="KAH3821509.1"/>
    </source>
</evidence>
<dbReference type="EMBL" id="JAIWYP010000005">
    <property type="protein sequence ID" value="KAH3821509.1"/>
    <property type="molecule type" value="Genomic_DNA"/>
</dbReference>
<dbReference type="GO" id="GO:0003677">
    <property type="term" value="F:DNA binding"/>
    <property type="evidence" value="ECO:0007669"/>
    <property type="project" value="UniProtKB-KW"/>
</dbReference>
<dbReference type="GO" id="GO:0009378">
    <property type="term" value="F:four-way junction helicase activity"/>
    <property type="evidence" value="ECO:0007669"/>
    <property type="project" value="TreeGrafter"/>
</dbReference>
<comment type="similarity">
    <text evidence="1">Belongs to the helicase family. RecQ subfamily.</text>
</comment>
<keyword evidence="2" id="KW-0238">DNA-binding</keyword>
<dbReference type="PANTHER" id="PTHR13710:SF153">
    <property type="entry name" value="RECQ-LIKE DNA HELICASE BLM"/>
    <property type="match status" value="1"/>
</dbReference>
<dbReference type="GO" id="GO:0005694">
    <property type="term" value="C:chromosome"/>
    <property type="evidence" value="ECO:0007669"/>
    <property type="project" value="TreeGrafter"/>
</dbReference>
<proteinExistence type="inferred from homology"/>
<keyword evidence="4" id="KW-0539">Nucleus</keyword>
<feature type="domain" description="Helicase C-terminal" evidence="8">
    <location>
        <begin position="1"/>
        <end position="83"/>
    </location>
</feature>
<dbReference type="SUPFAM" id="SSF52540">
    <property type="entry name" value="P-loop containing nucleoside triphosphate hydrolases"/>
    <property type="match status" value="1"/>
</dbReference>
<evidence type="ECO:0000256" key="2">
    <source>
        <dbReference type="ARBA" id="ARBA00023125"/>
    </source>
</evidence>
<evidence type="ECO:0000256" key="4">
    <source>
        <dbReference type="ARBA" id="ARBA00023242"/>
    </source>
</evidence>
<reference evidence="9" key="2">
    <citation type="submission" date="2020-11" db="EMBL/GenBank/DDBJ databases">
        <authorList>
            <person name="McCartney M.A."/>
            <person name="Auch B."/>
            <person name="Kono T."/>
            <person name="Mallez S."/>
            <person name="Becker A."/>
            <person name="Gohl D.M."/>
            <person name="Silverstein K.A.T."/>
            <person name="Koren S."/>
            <person name="Bechman K.B."/>
            <person name="Herman A."/>
            <person name="Abrahante J.E."/>
            <person name="Garbe J."/>
        </authorList>
    </citation>
    <scope>NUCLEOTIDE SEQUENCE</scope>
    <source>
        <strain evidence="9">Duluth1</strain>
        <tissue evidence="9">Whole animal</tissue>
    </source>
</reference>
<evidence type="ECO:0000256" key="1">
    <source>
        <dbReference type="ARBA" id="ARBA00005446"/>
    </source>
</evidence>
<sequence length="147" mass="15973">MGVNIPNVSLVVHWGAPKSFLTYWQEVGRAGREGKQALAVLIPYKRSCLTSMCDGDFSESLTTAVCVRNRTLTALLTKDMDKSSIPVHDSCENTCDVCVCKQCLCCSVCYEQCLCPGKADQIKKSSVSTSVSIVAAVVVTIIRNIFL</sequence>
<evidence type="ECO:0000256" key="6">
    <source>
        <dbReference type="ARBA" id="ARBA00034808"/>
    </source>
</evidence>
<keyword evidence="3" id="KW-0413">Isomerase</keyword>
<evidence type="ECO:0000313" key="10">
    <source>
        <dbReference type="Proteomes" id="UP000828390"/>
    </source>
</evidence>
<dbReference type="GO" id="GO:0005737">
    <property type="term" value="C:cytoplasm"/>
    <property type="evidence" value="ECO:0007669"/>
    <property type="project" value="TreeGrafter"/>
</dbReference>
<dbReference type="Gene3D" id="3.40.50.300">
    <property type="entry name" value="P-loop containing nucleotide triphosphate hydrolases"/>
    <property type="match status" value="1"/>
</dbReference>
<evidence type="ECO:0000256" key="7">
    <source>
        <dbReference type="ARBA" id="ARBA00044542"/>
    </source>
</evidence>
<keyword evidence="10" id="KW-1185">Reference proteome</keyword>
<dbReference type="GO" id="GO:0000724">
    <property type="term" value="P:double-strand break repair via homologous recombination"/>
    <property type="evidence" value="ECO:0007669"/>
    <property type="project" value="TreeGrafter"/>
</dbReference>
<evidence type="ECO:0000256" key="5">
    <source>
        <dbReference type="ARBA" id="ARBA00034617"/>
    </source>
</evidence>
<dbReference type="PROSITE" id="PS51194">
    <property type="entry name" value="HELICASE_CTER"/>
    <property type="match status" value="1"/>
</dbReference>
<comment type="caution">
    <text evidence="9">The sequence shown here is derived from an EMBL/GenBank/DDBJ whole genome shotgun (WGS) entry which is preliminary data.</text>
</comment>
<dbReference type="Pfam" id="PF00271">
    <property type="entry name" value="Helicase_C"/>
    <property type="match status" value="1"/>
</dbReference>
<name>A0A9D4JSQ8_DREPO</name>
<evidence type="ECO:0000259" key="8">
    <source>
        <dbReference type="PROSITE" id="PS51194"/>
    </source>
</evidence>
<dbReference type="GO" id="GO:0005634">
    <property type="term" value="C:nucleus"/>
    <property type="evidence" value="ECO:0007669"/>
    <property type="project" value="TreeGrafter"/>
</dbReference>
<dbReference type="Proteomes" id="UP000828390">
    <property type="component" value="Unassembled WGS sequence"/>
</dbReference>
<comment type="catalytic activity">
    <reaction evidence="5">
        <text>Couples ATP hydrolysis with the unwinding of duplex DNA by translocating in the 3'-5' direction.</text>
        <dbReference type="EC" id="5.6.2.4"/>
    </reaction>
</comment>
<dbReference type="InterPro" id="IPR027417">
    <property type="entry name" value="P-loop_NTPase"/>
</dbReference>
<evidence type="ECO:0000256" key="3">
    <source>
        <dbReference type="ARBA" id="ARBA00023235"/>
    </source>
</evidence>
<protein>
    <recommendedName>
        <fullName evidence="6">DNA 3'-5' helicase</fullName>
        <ecNumber evidence="6">5.6.2.4</ecNumber>
    </recommendedName>
    <alternativeName>
        <fullName evidence="7">DNA 3'-5' helicase BLM</fullName>
    </alternativeName>
</protein>
<dbReference type="PANTHER" id="PTHR13710">
    <property type="entry name" value="DNA HELICASE RECQ FAMILY MEMBER"/>
    <property type="match status" value="1"/>
</dbReference>
<dbReference type="AlphaFoldDB" id="A0A9D4JSQ8"/>
<accession>A0A9D4JSQ8</accession>
<organism evidence="9 10">
    <name type="scientific">Dreissena polymorpha</name>
    <name type="common">Zebra mussel</name>
    <name type="synonym">Mytilus polymorpha</name>
    <dbReference type="NCBI Taxonomy" id="45954"/>
    <lineage>
        <taxon>Eukaryota</taxon>
        <taxon>Metazoa</taxon>
        <taxon>Spiralia</taxon>
        <taxon>Lophotrochozoa</taxon>
        <taxon>Mollusca</taxon>
        <taxon>Bivalvia</taxon>
        <taxon>Autobranchia</taxon>
        <taxon>Heteroconchia</taxon>
        <taxon>Euheterodonta</taxon>
        <taxon>Imparidentia</taxon>
        <taxon>Neoheterodontei</taxon>
        <taxon>Myida</taxon>
        <taxon>Dreissenoidea</taxon>
        <taxon>Dreissenidae</taxon>
        <taxon>Dreissena</taxon>
    </lineage>
</organism>
<gene>
    <name evidence="9" type="ORF">DPMN_123273</name>
</gene>
<dbReference type="EC" id="5.6.2.4" evidence="6"/>
<reference evidence="9" key="1">
    <citation type="journal article" date="2019" name="bioRxiv">
        <title>The Genome of the Zebra Mussel, Dreissena polymorpha: A Resource for Invasive Species Research.</title>
        <authorList>
            <person name="McCartney M.A."/>
            <person name="Auch B."/>
            <person name="Kono T."/>
            <person name="Mallez S."/>
            <person name="Zhang Y."/>
            <person name="Obille A."/>
            <person name="Becker A."/>
            <person name="Abrahante J.E."/>
            <person name="Garbe J."/>
            <person name="Badalamenti J.P."/>
            <person name="Herman A."/>
            <person name="Mangelson H."/>
            <person name="Liachko I."/>
            <person name="Sullivan S."/>
            <person name="Sone E.D."/>
            <person name="Koren S."/>
            <person name="Silverstein K.A.T."/>
            <person name="Beckman K.B."/>
            <person name="Gohl D.M."/>
        </authorList>
    </citation>
    <scope>NUCLEOTIDE SEQUENCE</scope>
    <source>
        <strain evidence="9">Duluth1</strain>
        <tissue evidence="9">Whole animal</tissue>
    </source>
</reference>
<dbReference type="GO" id="GO:0043138">
    <property type="term" value="F:3'-5' DNA helicase activity"/>
    <property type="evidence" value="ECO:0007669"/>
    <property type="project" value="UniProtKB-EC"/>
</dbReference>
<dbReference type="InterPro" id="IPR001650">
    <property type="entry name" value="Helicase_C-like"/>
</dbReference>